<dbReference type="Pfam" id="PF02109">
    <property type="entry name" value="DAD"/>
    <property type="match status" value="1"/>
</dbReference>
<comment type="function">
    <text evidence="8">Subunit of the oligosaccharyl transferase (OST) complex that catalyzes the initial transfer of a defined glycan (Glc(3)Man(9)GlcNAc(2) in eukaryotes) from the lipid carrier dolichol-pyrophosphate to an asparagine residue within an Asn-X-Ser/Thr consensus motif in nascent polypeptide chains, the first step in protein N-glycosylation. N-glycosylation occurs cotranslationally and the complex associates with the Sec61 complex at the channel-forming translocon complex that mediates protein translocation across the endoplasmic reticulum (ER). All subunits are required for a maximal enzyme activity.</text>
</comment>
<dbReference type="OrthoDB" id="445566at2759"/>
<comment type="caution">
    <text evidence="8">Lacks conserved residue(s) required for the propagation of feature annotation.</text>
</comment>
<organism evidence="9 10">
    <name type="scientific">Furculomyces boomerangus</name>
    <dbReference type="NCBI Taxonomy" id="61424"/>
    <lineage>
        <taxon>Eukaryota</taxon>
        <taxon>Fungi</taxon>
        <taxon>Fungi incertae sedis</taxon>
        <taxon>Zoopagomycota</taxon>
        <taxon>Kickxellomycotina</taxon>
        <taxon>Harpellomycetes</taxon>
        <taxon>Harpellales</taxon>
        <taxon>Harpellaceae</taxon>
        <taxon>Furculomyces</taxon>
    </lineage>
</organism>
<comment type="subcellular location">
    <subcellularLocation>
        <location evidence="1 8">Endoplasmic reticulum membrane</location>
        <topology evidence="1 8">Multi-pass membrane protein</topology>
    </subcellularLocation>
</comment>
<evidence type="ECO:0000256" key="7">
    <source>
        <dbReference type="ARBA" id="ARBA00023136"/>
    </source>
</evidence>
<dbReference type="GO" id="GO:0006487">
    <property type="term" value="P:protein N-linked glycosylation"/>
    <property type="evidence" value="ECO:0007669"/>
    <property type="project" value="TreeGrafter"/>
</dbReference>
<comment type="caution">
    <text evidence="9">The sequence shown here is derived from an EMBL/GenBank/DDBJ whole genome shotgun (WGS) entry which is preliminary data.</text>
</comment>
<evidence type="ECO:0000313" key="10">
    <source>
        <dbReference type="Proteomes" id="UP000245699"/>
    </source>
</evidence>
<dbReference type="GO" id="GO:0008250">
    <property type="term" value="C:oligosaccharyltransferase complex"/>
    <property type="evidence" value="ECO:0007669"/>
    <property type="project" value="InterPro"/>
</dbReference>
<dbReference type="PANTHER" id="PTHR10705">
    <property type="entry name" value="DOLICHYL-DIPHOSPHOOLIGOSACCHARIDE--PROTEIN GLYCOSYLTRANSFERASE SUBUNIT DAD1"/>
    <property type="match status" value="1"/>
</dbReference>
<accession>A0A2T9YT48</accession>
<evidence type="ECO:0000256" key="4">
    <source>
        <dbReference type="ARBA" id="ARBA00022692"/>
    </source>
</evidence>
<dbReference type="UniPathway" id="UPA00378"/>
<evidence type="ECO:0000256" key="1">
    <source>
        <dbReference type="ARBA" id="ARBA00004477"/>
    </source>
</evidence>
<dbReference type="AlphaFoldDB" id="A0A2T9YT48"/>
<dbReference type="STRING" id="61424.A0A2T9YT48"/>
<dbReference type="EMBL" id="MBFT01000187">
    <property type="protein sequence ID" value="PVU95444.1"/>
    <property type="molecule type" value="Genomic_DNA"/>
</dbReference>
<evidence type="ECO:0000256" key="8">
    <source>
        <dbReference type="RuleBase" id="RU361136"/>
    </source>
</evidence>
<gene>
    <name evidence="9" type="ORF">BB559_002737</name>
</gene>
<sequence length="87" mass="9711">MSKKSTNQEDKSDTQTLSSAFQEILDAYKKQTPISLRLMDLYMIFCVILGVSQFVYCFTIGTYPYNAFLAGFGSSVASFVLTDPAQK</sequence>
<keyword evidence="6 8" id="KW-1133">Transmembrane helix</keyword>
<dbReference type="PANTHER" id="PTHR10705:SF0">
    <property type="entry name" value="DOLICHYL-DIPHOSPHOOLIGOSACCHARIDE--PROTEIN GLYCOSYLTRANSFERASE SUBUNIT DAD1"/>
    <property type="match status" value="1"/>
</dbReference>
<keyword evidence="7 8" id="KW-0472">Membrane</keyword>
<keyword evidence="10" id="KW-1185">Reference proteome</keyword>
<evidence type="ECO:0000256" key="2">
    <source>
        <dbReference type="ARBA" id="ARBA00004922"/>
    </source>
</evidence>
<evidence type="ECO:0000256" key="5">
    <source>
        <dbReference type="ARBA" id="ARBA00022824"/>
    </source>
</evidence>
<name>A0A2T9YT48_9FUNG</name>
<evidence type="ECO:0000256" key="6">
    <source>
        <dbReference type="ARBA" id="ARBA00022989"/>
    </source>
</evidence>
<keyword evidence="4 8" id="KW-0812">Transmembrane</keyword>
<evidence type="ECO:0000313" key="9">
    <source>
        <dbReference type="EMBL" id="PVU95444.1"/>
    </source>
</evidence>
<dbReference type="Proteomes" id="UP000245699">
    <property type="component" value="Unassembled WGS sequence"/>
</dbReference>
<feature type="transmembrane region" description="Helical" evidence="8">
    <location>
        <begin position="38"/>
        <end position="56"/>
    </location>
</feature>
<evidence type="ECO:0000256" key="3">
    <source>
        <dbReference type="ARBA" id="ARBA00009386"/>
    </source>
</evidence>
<reference evidence="9 10" key="1">
    <citation type="journal article" date="2018" name="MBio">
        <title>Comparative Genomics Reveals the Core Gene Toolbox for the Fungus-Insect Symbiosis.</title>
        <authorList>
            <person name="Wang Y."/>
            <person name="Stata M."/>
            <person name="Wang W."/>
            <person name="Stajich J.E."/>
            <person name="White M.M."/>
            <person name="Moncalvo J.M."/>
        </authorList>
    </citation>
    <scope>NUCLEOTIDE SEQUENCE [LARGE SCALE GENOMIC DNA]</scope>
    <source>
        <strain evidence="9 10">AUS-77-4</strain>
    </source>
</reference>
<protein>
    <recommendedName>
        <fullName evidence="8">Dolichyl-diphosphooligosaccharide--protein glycosyltransferase subunit OST2</fullName>
        <shortName evidence="8">Oligosaccharyl transferase subunit OST2</shortName>
    </recommendedName>
</protein>
<comment type="pathway">
    <text evidence="2 8">Protein modification; protein glycosylation.</text>
</comment>
<comment type="subunit">
    <text evidence="8">Component of the oligosaccharyltransferase (OST) complex.</text>
</comment>
<keyword evidence="5 8" id="KW-0256">Endoplasmic reticulum</keyword>
<dbReference type="InterPro" id="IPR003038">
    <property type="entry name" value="DAD/Ost2"/>
</dbReference>
<comment type="similarity">
    <text evidence="3 8">Belongs to the DAD/OST2 family.</text>
</comment>
<proteinExistence type="inferred from homology"/>